<reference evidence="1 2" key="1">
    <citation type="journal article" date="2015" name="Mol. Plant Microbe Interact.">
        <title>Genome, transcriptome, and functional analyses of Penicillium expansum provide new insights into secondary metabolism and pathogenicity.</title>
        <authorList>
            <person name="Ballester A.R."/>
            <person name="Marcet-Houben M."/>
            <person name="Levin E."/>
            <person name="Sela N."/>
            <person name="Selma-Lazaro C."/>
            <person name="Carmona L."/>
            <person name="Wisniewski M."/>
            <person name="Droby S."/>
            <person name="Gonzalez-Candelas L."/>
            <person name="Gabaldon T."/>
        </authorList>
    </citation>
    <scope>NUCLEOTIDE SEQUENCE [LARGE SCALE GENOMIC DNA]</scope>
    <source>
        <strain evidence="1 2">MD-8</strain>
    </source>
</reference>
<protein>
    <submittedName>
        <fullName evidence="1">Uncharacterized protein</fullName>
    </submittedName>
</protein>
<gene>
    <name evidence="1" type="ORF">PEX2_066540</name>
</gene>
<dbReference type="HOGENOM" id="CLU_2278397_0_0_1"/>
<dbReference type="OrthoDB" id="5350472at2759"/>
<sequence length="102" mass="11610">MAEFEEVLKGFNGILDLRQAYAWNADSIMKFLRHVVTYGYLYDIQDHQIPALRAMVARIEMLRPPQGSMFASPGLEPDLSMGNVFNPGWDPTIPKRIKVASR</sequence>
<dbReference type="RefSeq" id="XP_016599638.1">
    <property type="nucleotide sequence ID" value="XM_016743925.1"/>
</dbReference>
<proteinExistence type="predicted"/>
<dbReference type="GeneID" id="27679345"/>
<name>A0A0A2IUZ4_PENEN</name>
<evidence type="ECO:0000313" key="2">
    <source>
        <dbReference type="Proteomes" id="UP000030143"/>
    </source>
</evidence>
<accession>A0A0A2IUZ4</accession>
<organism evidence="1 2">
    <name type="scientific">Penicillium expansum</name>
    <name type="common">Blue mold rot fungus</name>
    <dbReference type="NCBI Taxonomy" id="27334"/>
    <lineage>
        <taxon>Eukaryota</taxon>
        <taxon>Fungi</taxon>
        <taxon>Dikarya</taxon>
        <taxon>Ascomycota</taxon>
        <taxon>Pezizomycotina</taxon>
        <taxon>Eurotiomycetes</taxon>
        <taxon>Eurotiomycetidae</taxon>
        <taxon>Eurotiales</taxon>
        <taxon>Aspergillaceae</taxon>
        <taxon>Penicillium</taxon>
    </lineage>
</organism>
<keyword evidence="2" id="KW-1185">Reference proteome</keyword>
<evidence type="ECO:0000313" key="1">
    <source>
        <dbReference type="EMBL" id="KGO58144.1"/>
    </source>
</evidence>
<dbReference type="VEuPathDB" id="FungiDB:PEXP_099280"/>
<dbReference type="AlphaFoldDB" id="A0A0A2IUZ4"/>
<dbReference type="Proteomes" id="UP000030143">
    <property type="component" value="Unassembled WGS sequence"/>
</dbReference>
<dbReference type="EMBL" id="JQFZ01000121">
    <property type="protein sequence ID" value="KGO58144.1"/>
    <property type="molecule type" value="Genomic_DNA"/>
</dbReference>
<comment type="caution">
    <text evidence="1">The sequence shown here is derived from an EMBL/GenBank/DDBJ whole genome shotgun (WGS) entry which is preliminary data.</text>
</comment>
<dbReference type="PhylomeDB" id="A0A0A2IUZ4"/>